<comment type="pathway">
    <text evidence="1">Amino-acid biosynthesis; L-histidine biosynthesis; L-histidine from 5-phospho-alpha-D-ribose 1-diphosphate: step 7/9.</text>
</comment>
<comment type="catalytic activity">
    <reaction evidence="9">
        <text>L-histidinol phosphate + 2-oxoglutarate = 3-(imidazol-4-yl)-2-oxopropyl phosphate + L-glutamate</text>
        <dbReference type="Rhea" id="RHEA:23744"/>
        <dbReference type="ChEBI" id="CHEBI:16810"/>
        <dbReference type="ChEBI" id="CHEBI:29985"/>
        <dbReference type="ChEBI" id="CHEBI:57766"/>
        <dbReference type="ChEBI" id="CHEBI:57980"/>
        <dbReference type="EC" id="2.6.1.9"/>
    </reaction>
</comment>
<keyword evidence="5" id="KW-0028">Amino-acid biosynthesis</keyword>
<keyword evidence="6" id="KW-0808">Transferase</keyword>
<evidence type="ECO:0000256" key="7">
    <source>
        <dbReference type="ARBA" id="ARBA00022898"/>
    </source>
</evidence>
<feature type="domain" description="Aminotransferase class I/classII large" evidence="10">
    <location>
        <begin position="46"/>
        <end position="369"/>
    </location>
</feature>
<evidence type="ECO:0000256" key="1">
    <source>
        <dbReference type="ARBA" id="ARBA00005011"/>
    </source>
</evidence>
<keyword evidence="4" id="KW-0032">Aminotransferase</keyword>
<protein>
    <recommendedName>
        <fullName evidence="3">histidinol-phosphate transaminase</fullName>
        <ecNumber evidence="3">2.6.1.9</ecNumber>
    </recommendedName>
</protein>
<evidence type="ECO:0000313" key="12">
    <source>
        <dbReference type="Proteomes" id="UP000037151"/>
    </source>
</evidence>
<dbReference type="RefSeq" id="WP_050374630.1">
    <property type="nucleotide sequence ID" value="NZ_KQ257834.1"/>
</dbReference>
<gene>
    <name evidence="11" type="ORF">IQ63_37690</name>
</gene>
<comment type="caution">
    <text evidence="11">The sequence shown here is derived from an EMBL/GenBank/DDBJ whole genome shotgun (WGS) entry which is preliminary data.</text>
</comment>
<evidence type="ECO:0000256" key="4">
    <source>
        <dbReference type="ARBA" id="ARBA00022576"/>
    </source>
</evidence>
<evidence type="ECO:0000256" key="5">
    <source>
        <dbReference type="ARBA" id="ARBA00022605"/>
    </source>
</evidence>
<dbReference type="AlphaFoldDB" id="A0A0L0JK41"/>
<dbReference type="InterPro" id="IPR050106">
    <property type="entry name" value="HistidinolP_aminotransfase"/>
</dbReference>
<dbReference type="CDD" id="cd00609">
    <property type="entry name" value="AAT_like"/>
    <property type="match status" value="1"/>
</dbReference>
<dbReference type="InterPro" id="IPR015422">
    <property type="entry name" value="PyrdxlP-dep_Trfase_small"/>
</dbReference>
<dbReference type="InterPro" id="IPR032458">
    <property type="entry name" value="Histone_H2A_CS"/>
</dbReference>
<evidence type="ECO:0000256" key="6">
    <source>
        <dbReference type="ARBA" id="ARBA00022679"/>
    </source>
</evidence>
<dbReference type="GO" id="GO:0030170">
    <property type="term" value="F:pyridoxal phosphate binding"/>
    <property type="evidence" value="ECO:0007669"/>
    <property type="project" value="InterPro"/>
</dbReference>
<dbReference type="Gene3D" id="3.90.1150.10">
    <property type="entry name" value="Aspartate Aminotransferase, domain 1"/>
    <property type="match status" value="1"/>
</dbReference>
<evidence type="ECO:0000256" key="8">
    <source>
        <dbReference type="ARBA" id="ARBA00023102"/>
    </source>
</evidence>
<dbReference type="Proteomes" id="UP000037151">
    <property type="component" value="Unassembled WGS sequence"/>
</dbReference>
<reference evidence="12" key="1">
    <citation type="submission" date="2014-07" db="EMBL/GenBank/DDBJ databases">
        <title>Genome sequencing of plant-pathogenic Streptomyces species.</title>
        <authorList>
            <person name="Harrison J."/>
            <person name="Sapp M."/>
            <person name="Thwaites R."/>
            <person name="Studholme D.J."/>
        </authorList>
    </citation>
    <scope>NUCLEOTIDE SEQUENCE [LARGE SCALE GENOMIC DNA]</scope>
    <source>
        <strain evidence="12">NCPPB 4445</strain>
    </source>
</reference>
<dbReference type="EC" id="2.6.1.9" evidence="3"/>
<dbReference type="OrthoDB" id="4227855at2"/>
<sequence>MTPREAVTAGADRADTAGLRFPVRASAPAVSHPPRQRFAGVNLKSCELQHPLADRLVAEASRALAPADARSYPVLTEVRAEVGARYGVAAGRVVLTAGSDSAIGMLVDAFAVPAGRLIVPRPAFEAWEHYARLRGVPVTAVRQLRGQPPRLDNTDLFEAVRTHPPSVVALTNPAGLSGLPLDPGEVALLAEACERYGHLLVIDECYGAYAGVTHTPLLAGNPRLVVVRSHSKSHALAGARIAAVLTSEDIAGHLAAYRPDSTVSGPALALLSRLLERTAEFAEVWDDVRAIRDEFAGAVEEVRPGWRRLEPGGNFVTFHTGSATEPARAERALLDAGFRTRAFTGVPGLGECLRISLADRPVMRRVARALAEQARR</sequence>
<accession>A0A0L0JK41</accession>
<evidence type="ECO:0000256" key="9">
    <source>
        <dbReference type="ARBA" id="ARBA00047481"/>
    </source>
</evidence>
<evidence type="ECO:0000256" key="3">
    <source>
        <dbReference type="ARBA" id="ARBA00012748"/>
    </source>
</evidence>
<evidence type="ECO:0000256" key="2">
    <source>
        <dbReference type="ARBA" id="ARBA00007970"/>
    </source>
</evidence>
<dbReference type="InterPro" id="IPR015421">
    <property type="entry name" value="PyrdxlP-dep_Trfase_major"/>
</dbReference>
<dbReference type="PROSITE" id="PS00046">
    <property type="entry name" value="HISTONE_H2A"/>
    <property type="match status" value="1"/>
</dbReference>
<evidence type="ECO:0000259" key="10">
    <source>
        <dbReference type="Pfam" id="PF00155"/>
    </source>
</evidence>
<name>A0A0L0JK41_9ACTN</name>
<proteinExistence type="inferred from homology"/>
<dbReference type="InterPro" id="IPR015424">
    <property type="entry name" value="PyrdxlP-dep_Trfase"/>
</dbReference>
<dbReference type="EMBL" id="JPPY01000214">
    <property type="protein sequence ID" value="KND25988.1"/>
    <property type="molecule type" value="Genomic_DNA"/>
</dbReference>
<dbReference type="GO" id="GO:0004400">
    <property type="term" value="F:histidinol-phosphate transaminase activity"/>
    <property type="evidence" value="ECO:0007669"/>
    <property type="project" value="UniProtKB-EC"/>
</dbReference>
<comment type="similarity">
    <text evidence="2">Belongs to the class-II pyridoxal-phosphate-dependent aminotransferase family. Histidinol-phosphate aminotransferase subfamily.</text>
</comment>
<organism evidence="11 12">
    <name type="scientific">Streptomyces acidiscabies</name>
    <dbReference type="NCBI Taxonomy" id="42234"/>
    <lineage>
        <taxon>Bacteria</taxon>
        <taxon>Bacillati</taxon>
        <taxon>Actinomycetota</taxon>
        <taxon>Actinomycetes</taxon>
        <taxon>Kitasatosporales</taxon>
        <taxon>Streptomycetaceae</taxon>
        <taxon>Streptomyces</taxon>
    </lineage>
</organism>
<dbReference type="SUPFAM" id="SSF53383">
    <property type="entry name" value="PLP-dependent transferases"/>
    <property type="match status" value="1"/>
</dbReference>
<dbReference type="PANTHER" id="PTHR43643">
    <property type="entry name" value="HISTIDINOL-PHOSPHATE AMINOTRANSFERASE 2"/>
    <property type="match status" value="1"/>
</dbReference>
<keyword evidence="7" id="KW-0663">Pyridoxal phosphate</keyword>
<dbReference type="Gene3D" id="3.40.640.10">
    <property type="entry name" value="Type I PLP-dependent aspartate aminotransferase-like (Major domain)"/>
    <property type="match status" value="1"/>
</dbReference>
<keyword evidence="8" id="KW-0368">Histidine biosynthesis</keyword>
<dbReference type="PATRIC" id="fig|42234.21.peg.7758"/>
<evidence type="ECO:0000313" key="11">
    <source>
        <dbReference type="EMBL" id="KND25988.1"/>
    </source>
</evidence>
<dbReference type="PANTHER" id="PTHR43643:SF6">
    <property type="entry name" value="HISTIDINOL-PHOSPHATE AMINOTRANSFERASE"/>
    <property type="match status" value="1"/>
</dbReference>
<dbReference type="GO" id="GO:0000105">
    <property type="term" value="P:L-histidine biosynthetic process"/>
    <property type="evidence" value="ECO:0007669"/>
    <property type="project" value="UniProtKB-KW"/>
</dbReference>
<dbReference type="InterPro" id="IPR004839">
    <property type="entry name" value="Aminotransferase_I/II_large"/>
</dbReference>
<dbReference type="Pfam" id="PF00155">
    <property type="entry name" value="Aminotran_1_2"/>
    <property type="match status" value="1"/>
</dbReference>